<evidence type="ECO:0000313" key="2">
    <source>
        <dbReference type="Proteomes" id="UP001058120"/>
    </source>
</evidence>
<protein>
    <submittedName>
        <fullName evidence="1">Pancreas/duodenum homeobox protein 1</fullName>
    </submittedName>
</protein>
<dbReference type="GO" id="GO:0003677">
    <property type="term" value="F:DNA binding"/>
    <property type="evidence" value="ECO:0007669"/>
    <property type="project" value="UniProtKB-KW"/>
</dbReference>
<sequence length="120" mass="13805">MFSQEFLTNLFPPERTNDFFEALFGDPEDGAYDIKMSYQGKENKTLKFYFELHARPNQCLRCNLTTGLPPVFERHPIIAAKAMAEKIAEHAGFANHTWKIGQTIQYSEAVHYVPLYVTEA</sequence>
<gene>
    <name evidence="1" type="ORF">JBF11_04905</name>
</gene>
<proteinExistence type="predicted"/>
<reference evidence="1" key="1">
    <citation type="submission" date="2020-12" db="EMBL/GenBank/DDBJ databases">
        <title>Taurinivorans muris gen. nov., sp. nov., fundamental and realized metabolic niche of a ubiquitous sulfidogenic bacterium in the murine intestine.</title>
        <authorList>
            <person name="Ye H."/>
            <person name="Hanson B.T."/>
            <person name="Loy A."/>
        </authorList>
    </citation>
    <scope>NUCLEOTIDE SEQUENCE</scope>
    <source>
        <strain evidence="1">LT0009</strain>
    </source>
</reference>
<dbReference type="Proteomes" id="UP001058120">
    <property type="component" value="Chromosome"/>
</dbReference>
<keyword evidence="1" id="KW-0238">DNA-binding</keyword>
<evidence type="ECO:0000313" key="1">
    <source>
        <dbReference type="EMBL" id="UWX06648.1"/>
    </source>
</evidence>
<keyword evidence="1" id="KW-0371">Homeobox</keyword>
<keyword evidence="2" id="KW-1185">Reference proteome</keyword>
<dbReference type="EMBL" id="CP065938">
    <property type="protein sequence ID" value="UWX06648.1"/>
    <property type="molecule type" value="Genomic_DNA"/>
</dbReference>
<name>A0ABY5Y395_9BACT</name>
<organism evidence="1 2">
    <name type="scientific">Taurinivorans muris</name>
    <dbReference type="NCBI Taxonomy" id="2787751"/>
    <lineage>
        <taxon>Bacteria</taxon>
        <taxon>Pseudomonadati</taxon>
        <taxon>Thermodesulfobacteriota</taxon>
        <taxon>Desulfovibrionia</taxon>
        <taxon>Desulfovibrionales</taxon>
        <taxon>Desulfovibrionaceae</taxon>
        <taxon>Taurinivorans</taxon>
    </lineage>
</organism>
<dbReference type="RefSeq" id="WP_334316259.1">
    <property type="nucleotide sequence ID" value="NZ_CP065938.1"/>
</dbReference>
<accession>A0ABY5Y395</accession>